<evidence type="ECO:0000256" key="7">
    <source>
        <dbReference type="RuleBase" id="RU003330"/>
    </source>
</evidence>
<dbReference type="NCBIfam" id="NF001381">
    <property type="entry name" value="PRK00279.1-3"/>
    <property type="match status" value="1"/>
</dbReference>
<evidence type="ECO:0000256" key="4">
    <source>
        <dbReference type="ARBA" id="ARBA00022777"/>
    </source>
</evidence>
<comment type="subcellular location">
    <subcellularLocation>
        <location evidence="6 8">Cytoplasm</location>
    </subcellularLocation>
</comment>
<dbReference type="UniPathway" id="UPA00588">
    <property type="reaction ID" value="UER00649"/>
</dbReference>
<comment type="pathway">
    <text evidence="6">Purine metabolism; AMP biosynthesis via salvage pathway; AMP from ADP: step 1/1.</text>
</comment>
<feature type="binding site" evidence="6">
    <location>
        <begin position="132"/>
        <end position="133"/>
    </location>
    <ligand>
        <name>ATP</name>
        <dbReference type="ChEBI" id="CHEBI:30616"/>
    </ligand>
</feature>
<feature type="binding site" evidence="6">
    <location>
        <position position="167"/>
    </location>
    <ligand>
        <name>AMP</name>
        <dbReference type="ChEBI" id="CHEBI:456215"/>
    </ligand>
</feature>
<dbReference type="GO" id="GO:0008270">
    <property type="term" value="F:zinc ion binding"/>
    <property type="evidence" value="ECO:0007669"/>
    <property type="project" value="UniProtKB-UniRule"/>
</dbReference>
<feature type="binding site" evidence="6">
    <location>
        <position position="92"/>
    </location>
    <ligand>
        <name>AMP</name>
        <dbReference type="ChEBI" id="CHEBI:456215"/>
    </ligand>
</feature>
<protein>
    <recommendedName>
        <fullName evidence="6 8">Adenylate kinase</fullName>
        <shortName evidence="6">AK</shortName>
        <ecNumber evidence="6 8">2.7.4.3</ecNumber>
    </recommendedName>
    <alternativeName>
        <fullName evidence="6">ATP-AMP transphosphorylase</fullName>
    </alternativeName>
    <alternativeName>
        <fullName evidence="6">ATP:AMP phosphotransferase</fullName>
    </alternativeName>
    <alternativeName>
        <fullName evidence="6">Adenylate monophosphate kinase</fullName>
    </alternativeName>
</protein>
<dbReference type="GO" id="GO:0005737">
    <property type="term" value="C:cytoplasm"/>
    <property type="evidence" value="ECO:0007669"/>
    <property type="project" value="UniProtKB-SubCell"/>
</dbReference>
<feature type="binding site" evidence="6">
    <location>
        <position position="124"/>
    </location>
    <ligand>
        <name>ATP</name>
        <dbReference type="ChEBI" id="CHEBI:30616"/>
    </ligand>
</feature>
<keyword evidence="5 6" id="KW-0067">ATP-binding</keyword>
<dbReference type="CDD" id="cd01428">
    <property type="entry name" value="ADK"/>
    <property type="match status" value="1"/>
</dbReference>
<dbReference type="InterPro" id="IPR000850">
    <property type="entry name" value="Adenylat/UMP-CMP_kin"/>
</dbReference>
<comment type="caution">
    <text evidence="6">Lacks conserved residue(s) required for the propagation of feature annotation.</text>
</comment>
<evidence type="ECO:0000256" key="3">
    <source>
        <dbReference type="ARBA" id="ARBA00022741"/>
    </source>
</evidence>
<feature type="binding site" evidence="6">
    <location>
        <position position="195"/>
    </location>
    <ligand>
        <name>ATP</name>
        <dbReference type="ChEBI" id="CHEBI:30616"/>
    </ligand>
</feature>
<feature type="binding site" evidence="6">
    <location>
        <position position="156"/>
    </location>
    <ligand>
        <name>AMP</name>
        <dbReference type="ChEBI" id="CHEBI:456215"/>
    </ligand>
</feature>
<dbReference type="GO" id="GO:0005524">
    <property type="term" value="F:ATP binding"/>
    <property type="evidence" value="ECO:0007669"/>
    <property type="project" value="UniProtKB-UniRule"/>
</dbReference>
<feature type="binding site" evidence="6">
    <location>
        <begin position="10"/>
        <end position="15"/>
    </location>
    <ligand>
        <name>ATP</name>
        <dbReference type="ChEBI" id="CHEBI:30616"/>
    </ligand>
</feature>
<dbReference type="STRING" id="1802579.A2310_06245"/>
<dbReference type="NCBIfam" id="TIGR01351">
    <property type="entry name" value="adk"/>
    <property type="match status" value="1"/>
</dbReference>
<feature type="binding site" evidence="6">
    <location>
        <position position="36"/>
    </location>
    <ligand>
        <name>AMP</name>
        <dbReference type="ChEBI" id="CHEBI:456215"/>
    </ligand>
</feature>
<keyword evidence="3 6" id="KW-0547">Nucleotide-binding</keyword>
<comment type="domain">
    <text evidence="6">Consists of three domains, a large central CORE domain and two small peripheral domains, NMPbind and LID, which undergo movements during catalysis. The LID domain closes over the site of phosphoryl transfer upon ATP binding. Assembling and dissambling the active center during each catalytic cycle provides an effective means to prevent ATP hydrolysis. Some bacteria have evolved a zinc-coordinating structure that stabilizes the LID domain.</text>
</comment>
<dbReference type="PRINTS" id="PR00094">
    <property type="entry name" value="ADENYLTKNASE"/>
</dbReference>
<dbReference type="GO" id="GO:0044209">
    <property type="term" value="P:AMP salvage"/>
    <property type="evidence" value="ECO:0007669"/>
    <property type="project" value="UniProtKB-UniRule"/>
</dbReference>
<feature type="binding site" evidence="6">
    <location>
        <begin position="85"/>
        <end position="88"/>
    </location>
    <ligand>
        <name>AMP</name>
        <dbReference type="ChEBI" id="CHEBI:456215"/>
    </ligand>
</feature>
<dbReference type="FunFam" id="3.40.50.300:FF:000106">
    <property type="entry name" value="Adenylate kinase mitochondrial"/>
    <property type="match status" value="1"/>
</dbReference>
<dbReference type="Gene3D" id="3.40.50.300">
    <property type="entry name" value="P-loop containing nucleotide triphosphate hydrolases"/>
    <property type="match status" value="1"/>
</dbReference>
<dbReference type="Pfam" id="PF00406">
    <property type="entry name" value="ADK"/>
    <property type="match status" value="1"/>
</dbReference>
<dbReference type="PROSITE" id="PS00113">
    <property type="entry name" value="ADENYLATE_KINASE"/>
    <property type="match status" value="1"/>
</dbReference>
<comment type="subunit">
    <text evidence="6 8">Monomer.</text>
</comment>
<comment type="caution">
    <text evidence="10">The sequence shown here is derived from an EMBL/GenBank/DDBJ whole genome shotgun (WGS) entry which is preliminary data.</text>
</comment>
<keyword evidence="4 6" id="KW-0418">Kinase</keyword>
<keyword evidence="2 6" id="KW-0545">Nucleotide biosynthesis</keyword>
<keyword evidence="6" id="KW-0963">Cytoplasm</keyword>
<organism evidence="10 11">
    <name type="scientific">candidate division WOR-1 bacterium RIFOXYB2_FULL_37_13</name>
    <dbReference type="NCBI Taxonomy" id="1802579"/>
    <lineage>
        <taxon>Bacteria</taxon>
        <taxon>Bacillati</taxon>
        <taxon>Saganbacteria</taxon>
    </lineage>
</organism>
<dbReference type="SUPFAM" id="SSF52540">
    <property type="entry name" value="P-loop containing nucleoside triphosphate hydrolases"/>
    <property type="match status" value="1"/>
</dbReference>
<dbReference type="InterPro" id="IPR033690">
    <property type="entry name" value="Adenylat_kinase_CS"/>
</dbReference>
<dbReference type="Pfam" id="PF05191">
    <property type="entry name" value="ADK_lid"/>
    <property type="match status" value="1"/>
</dbReference>
<keyword evidence="6" id="KW-0862">Zinc</keyword>
<accession>A0A1F4SRX5</accession>
<dbReference type="EC" id="2.7.4.3" evidence="6 8"/>
<evidence type="ECO:0000256" key="1">
    <source>
        <dbReference type="ARBA" id="ARBA00022679"/>
    </source>
</evidence>
<comment type="similarity">
    <text evidence="6 7">Belongs to the adenylate kinase family.</text>
</comment>
<evidence type="ECO:0000313" key="10">
    <source>
        <dbReference type="EMBL" id="OGC23194.1"/>
    </source>
</evidence>
<keyword evidence="1 6" id="KW-0808">Transferase</keyword>
<feature type="binding site" evidence="6">
    <location>
        <position position="127"/>
    </location>
    <ligand>
        <name>Zn(2+)</name>
        <dbReference type="ChEBI" id="CHEBI:29105"/>
        <note>structural</note>
    </ligand>
</feature>
<dbReference type="Proteomes" id="UP000178417">
    <property type="component" value="Unassembled WGS sequence"/>
</dbReference>
<gene>
    <name evidence="6" type="primary">adk</name>
    <name evidence="10" type="ORF">A2310_06245</name>
</gene>
<dbReference type="InterPro" id="IPR006259">
    <property type="entry name" value="Adenyl_kin_sub"/>
</dbReference>
<feature type="binding site" evidence="6">
    <location>
        <position position="149"/>
    </location>
    <ligand>
        <name>Zn(2+)</name>
        <dbReference type="ChEBI" id="CHEBI:29105"/>
        <note>structural</note>
    </ligand>
</feature>
<sequence length="210" mass="23948">MIYIFLGPPGSGKGTQAKKLAVKLNVPHVAVGDMLREAVNKESEIGKQVKSFMEEGKLVPDEVTIKLTEERLKKDDCKNGLILDGFPRSAKQALALDLILDGKNFKVIYFYVSLEAVVERNSGRLSCKCGAVFHIKYNPSKREDICDKCGEKLYQRNDDNPEVIRNRYKVYEESTRPLIEFYEKKNRLVKIEAEGSIDDVYKRLLEVIDK</sequence>
<dbReference type="NCBIfam" id="NF001380">
    <property type="entry name" value="PRK00279.1-2"/>
    <property type="match status" value="1"/>
</dbReference>
<comment type="function">
    <text evidence="6">Catalyzes the reversible transfer of the terminal phosphate group between ATP and AMP. Plays an important role in cellular energy homeostasis and in adenine nucleotide metabolism.</text>
</comment>
<evidence type="ECO:0000256" key="2">
    <source>
        <dbReference type="ARBA" id="ARBA00022727"/>
    </source>
</evidence>
<evidence type="ECO:0000256" key="6">
    <source>
        <dbReference type="HAMAP-Rule" id="MF_00235"/>
    </source>
</evidence>
<feature type="domain" description="Adenylate kinase active site lid" evidence="9">
    <location>
        <begin position="124"/>
        <end position="158"/>
    </location>
</feature>
<feature type="binding site" evidence="6">
    <location>
        <begin position="57"/>
        <end position="59"/>
    </location>
    <ligand>
        <name>AMP</name>
        <dbReference type="ChEBI" id="CHEBI:456215"/>
    </ligand>
</feature>
<evidence type="ECO:0000256" key="5">
    <source>
        <dbReference type="ARBA" id="ARBA00022840"/>
    </source>
</evidence>
<comment type="catalytic activity">
    <reaction evidence="6 8">
        <text>AMP + ATP = 2 ADP</text>
        <dbReference type="Rhea" id="RHEA:12973"/>
        <dbReference type="ChEBI" id="CHEBI:30616"/>
        <dbReference type="ChEBI" id="CHEBI:456215"/>
        <dbReference type="ChEBI" id="CHEBI:456216"/>
        <dbReference type="EC" id="2.7.4.3"/>
    </reaction>
</comment>
<name>A0A1F4SRX5_UNCSA</name>
<dbReference type="PANTHER" id="PTHR23359">
    <property type="entry name" value="NUCLEOTIDE KINASE"/>
    <property type="match status" value="1"/>
</dbReference>
<dbReference type="HAMAP" id="MF_00235">
    <property type="entry name" value="Adenylate_kinase_Adk"/>
    <property type="match status" value="1"/>
</dbReference>
<keyword evidence="6" id="KW-0479">Metal-binding</keyword>
<dbReference type="InterPro" id="IPR007862">
    <property type="entry name" value="Adenylate_kinase_lid-dom"/>
</dbReference>
<reference evidence="10 11" key="1">
    <citation type="journal article" date="2016" name="Nat. Commun.">
        <title>Thousands of microbial genomes shed light on interconnected biogeochemical processes in an aquifer system.</title>
        <authorList>
            <person name="Anantharaman K."/>
            <person name="Brown C.T."/>
            <person name="Hug L.A."/>
            <person name="Sharon I."/>
            <person name="Castelle C.J."/>
            <person name="Probst A.J."/>
            <person name="Thomas B.C."/>
            <person name="Singh A."/>
            <person name="Wilkins M.J."/>
            <person name="Karaoz U."/>
            <person name="Brodie E.L."/>
            <person name="Williams K.H."/>
            <person name="Hubbard S.S."/>
            <person name="Banfield J.F."/>
        </authorList>
    </citation>
    <scope>NUCLEOTIDE SEQUENCE [LARGE SCALE GENOMIC DNA]</scope>
</reference>
<evidence type="ECO:0000256" key="8">
    <source>
        <dbReference type="RuleBase" id="RU003331"/>
    </source>
</evidence>
<evidence type="ECO:0000259" key="9">
    <source>
        <dbReference type="Pfam" id="PF05191"/>
    </source>
</evidence>
<feature type="binding site" evidence="6">
    <location>
        <position position="146"/>
    </location>
    <ligand>
        <name>Zn(2+)</name>
        <dbReference type="ChEBI" id="CHEBI:29105"/>
        <note>structural</note>
    </ligand>
</feature>
<evidence type="ECO:0000313" key="11">
    <source>
        <dbReference type="Proteomes" id="UP000178417"/>
    </source>
</evidence>
<feature type="binding site" evidence="6">
    <location>
        <position position="129"/>
    </location>
    <ligand>
        <name>Zn(2+)</name>
        <dbReference type="ChEBI" id="CHEBI:29105"/>
        <note>structural</note>
    </ligand>
</feature>
<dbReference type="EMBL" id="MEUB01000020">
    <property type="protein sequence ID" value="OGC23194.1"/>
    <property type="molecule type" value="Genomic_DNA"/>
</dbReference>
<dbReference type="GO" id="GO:0004017">
    <property type="term" value="F:AMP kinase activity"/>
    <property type="evidence" value="ECO:0007669"/>
    <property type="project" value="UniProtKB-UniRule"/>
</dbReference>
<feature type="region of interest" description="NMP" evidence="6">
    <location>
        <begin position="30"/>
        <end position="59"/>
    </location>
</feature>
<dbReference type="NCBIfam" id="NF011100">
    <property type="entry name" value="PRK14527.1"/>
    <property type="match status" value="1"/>
</dbReference>
<dbReference type="AlphaFoldDB" id="A0A1F4SRX5"/>
<dbReference type="InterPro" id="IPR027417">
    <property type="entry name" value="P-loop_NTPase"/>
</dbReference>
<proteinExistence type="inferred from homology"/>